<dbReference type="AlphaFoldDB" id="A0A8J6XBN5"/>
<reference evidence="1" key="1">
    <citation type="submission" date="2020-09" db="EMBL/GenBank/DDBJ databases">
        <title>Iningainema tapete sp. nov. (Scytonemataceae, Cyanobacteria) from greenhouses in central Florida (USA) produces two types of nodularin with biosynthetic potential for microcystin-LR and anabaenopeptins.</title>
        <authorList>
            <person name="Berthold D.E."/>
            <person name="Lefler F.W."/>
            <person name="Huang I.-S."/>
            <person name="Abdulla H."/>
            <person name="Zimba P.V."/>
            <person name="Laughinghouse H.D. IV."/>
        </authorList>
    </citation>
    <scope>NUCLEOTIDE SEQUENCE</scope>
    <source>
        <strain evidence="1">BLCCT55</strain>
    </source>
</reference>
<gene>
    <name evidence="1" type="ORF">ICL16_09540</name>
</gene>
<proteinExistence type="predicted"/>
<accession>A0A8J6XBN5</accession>
<organism evidence="1 2">
    <name type="scientific">Iningainema tapete BLCC-T55</name>
    <dbReference type="NCBI Taxonomy" id="2748662"/>
    <lineage>
        <taxon>Bacteria</taxon>
        <taxon>Bacillati</taxon>
        <taxon>Cyanobacteriota</taxon>
        <taxon>Cyanophyceae</taxon>
        <taxon>Nostocales</taxon>
        <taxon>Scytonemataceae</taxon>
        <taxon>Iningainema tapete</taxon>
    </lineage>
</organism>
<dbReference type="EMBL" id="JACXAE010000036">
    <property type="protein sequence ID" value="MBD2772310.1"/>
    <property type="molecule type" value="Genomic_DNA"/>
</dbReference>
<evidence type="ECO:0000313" key="2">
    <source>
        <dbReference type="Proteomes" id="UP000629098"/>
    </source>
</evidence>
<comment type="caution">
    <text evidence="1">The sequence shown here is derived from an EMBL/GenBank/DDBJ whole genome shotgun (WGS) entry which is preliminary data.</text>
</comment>
<sequence length="87" mass="9081">MVNYIEDLWVSISNEDSARISGGAEVAIDVGAEAQGEQFASTYTNARTFVFTVPKITVPTGNSSTSTIFGGKTIAIGFGFAQGIAID</sequence>
<name>A0A8J6XBN5_9CYAN</name>
<dbReference type="Proteomes" id="UP000629098">
    <property type="component" value="Unassembled WGS sequence"/>
</dbReference>
<protein>
    <submittedName>
        <fullName evidence="1">Uncharacterized protein</fullName>
    </submittedName>
</protein>
<keyword evidence="2" id="KW-1185">Reference proteome</keyword>
<evidence type="ECO:0000313" key="1">
    <source>
        <dbReference type="EMBL" id="MBD2772310.1"/>
    </source>
</evidence>
<dbReference type="RefSeq" id="WP_190826691.1">
    <property type="nucleotide sequence ID" value="NZ_CAWPPI010000036.1"/>
</dbReference>